<evidence type="ECO:0000256" key="5">
    <source>
        <dbReference type="ARBA" id="ARBA00023136"/>
    </source>
</evidence>
<keyword evidence="4 7" id="KW-1133">Transmembrane helix</keyword>
<protein>
    <recommendedName>
        <fullName evidence="9">Protein odr-4 homolog</fullName>
    </recommendedName>
</protein>
<evidence type="ECO:0000256" key="6">
    <source>
        <dbReference type="SAM" id="MobiDB-lite"/>
    </source>
</evidence>
<feature type="region of interest" description="Disordered" evidence="6">
    <location>
        <begin position="50"/>
        <end position="72"/>
    </location>
</feature>
<evidence type="ECO:0000256" key="1">
    <source>
        <dbReference type="ARBA" id="ARBA00004370"/>
    </source>
</evidence>
<dbReference type="GO" id="GO:0012505">
    <property type="term" value="C:endomembrane system"/>
    <property type="evidence" value="ECO:0007669"/>
    <property type="project" value="TreeGrafter"/>
</dbReference>
<dbReference type="GO" id="GO:0008104">
    <property type="term" value="P:intracellular protein localization"/>
    <property type="evidence" value="ECO:0007669"/>
    <property type="project" value="TreeGrafter"/>
</dbReference>
<dbReference type="PANTHER" id="PTHR33966:SF1">
    <property type="entry name" value="PROTEIN ODR-4 HOMOLOG"/>
    <property type="match status" value="1"/>
</dbReference>
<proteinExistence type="inferred from homology"/>
<dbReference type="AlphaFoldDB" id="A0A0B6ZYG5"/>
<evidence type="ECO:0000256" key="4">
    <source>
        <dbReference type="ARBA" id="ARBA00022989"/>
    </source>
</evidence>
<gene>
    <name evidence="8" type="primary">ORF87475</name>
</gene>
<dbReference type="GO" id="GO:0016020">
    <property type="term" value="C:membrane"/>
    <property type="evidence" value="ECO:0007669"/>
    <property type="project" value="UniProtKB-SubCell"/>
</dbReference>
<keyword evidence="5 7" id="KW-0472">Membrane</keyword>
<evidence type="ECO:0000256" key="2">
    <source>
        <dbReference type="ARBA" id="ARBA00010131"/>
    </source>
</evidence>
<evidence type="ECO:0000256" key="7">
    <source>
        <dbReference type="SAM" id="Phobius"/>
    </source>
</evidence>
<evidence type="ECO:0000256" key="3">
    <source>
        <dbReference type="ARBA" id="ARBA00022692"/>
    </source>
</evidence>
<comment type="similarity">
    <text evidence="2">Belongs to the ODR-4 family.</text>
</comment>
<comment type="subcellular location">
    <subcellularLocation>
        <location evidence="1">Membrane</location>
    </subcellularLocation>
</comment>
<dbReference type="InterPro" id="IPR029454">
    <property type="entry name" value="ODR-4-like"/>
</dbReference>
<reference evidence="8" key="1">
    <citation type="submission" date="2014-12" db="EMBL/GenBank/DDBJ databases">
        <title>Insight into the proteome of Arion vulgaris.</title>
        <authorList>
            <person name="Aradska J."/>
            <person name="Bulat T."/>
            <person name="Smidak R."/>
            <person name="Sarate P."/>
            <person name="Gangsoo J."/>
            <person name="Sialana F."/>
            <person name="Bilban M."/>
            <person name="Lubec G."/>
        </authorList>
    </citation>
    <scope>NUCLEOTIDE SEQUENCE</scope>
    <source>
        <tissue evidence="8">Skin</tissue>
    </source>
</reference>
<dbReference type="PANTHER" id="PTHR33966">
    <property type="entry name" value="PROTEIN ODR-4 HOMOLOG"/>
    <property type="match status" value="1"/>
</dbReference>
<evidence type="ECO:0008006" key="9">
    <source>
        <dbReference type="Google" id="ProtNLM"/>
    </source>
</evidence>
<evidence type="ECO:0000313" key="8">
    <source>
        <dbReference type="EMBL" id="CEK73608.1"/>
    </source>
</evidence>
<sequence>MGRVILADEAVEAYIEKLVKTNKWFVGVIIGQLTSQRDYVVHIARTPDPVENEVSEENGENDTGDNIQNVRRKPAVERPASLEQLDVKWVSTHAKQVSRMLPGGLSVVGLFAIAPPAMLKNSQGKLRQMMYAVQKQLSRNTVIVPSREITDRILLQMDTSTRKLNCMTLDVADIKSALRPAEWKFQSGGCKWVQLNSHITLDIPMAVPVDSKAQTLLKQIQTGLAEFSDSVQRSIVSIEGSIRDPSEPLIGQGDKKGKGNKGSNAGPNATLSQDVNIYFPFFCSDVHKDPAFSSSQAIINMMGTVVIRAYVSAKATVADAVEAIKSDVIRSLMSRCELLCEEFDVTEEKQGSEVYDPPVRLFCQLPHCGVDVCDYVFQDEKQEEVKQRIQELLDVDVDELEESEKSAADDDTWSHQSSLSCMSSHQSLAPSQPDKKNMLKAYVGAAASGFAAIAASWIAYVYMSDE</sequence>
<organism evidence="8">
    <name type="scientific">Arion vulgaris</name>
    <dbReference type="NCBI Taxonomy" id="1028688"/>
    <lineage>
        <taxon>Eukaryota</taxon>
        <taxon>Metazoa</taxon>
        <taxon>Spiralia</taxon>
        <taxon>Lophotrochozoa</taxon>
        <taxon>Mollusca</taxon>
        <taxon>Gastropoda</taxon>
        <taxon>Heterobranchia</taxon>
        <taxon>Euthyneura</taxon>
        <taxon>Panpulmonata</taxon>
        <taxon>Eupulmonata</taxon>
        <taxon>Stylommatophora</taxon>
        <taxon>Helicina</taxon>
        <taxon>Arionoidea</taxon>
        <taxon>Arionidae</taxon>
        <taxon>Arion</taxon>
    </lineage>
</organism>
<feature type="compositionally biased region" description="Acidic residues" evidence="6">
    <location>
        <begin position="50"/>
        <end position="63"/>
    </location>
</feature>
<dbReference type="Pfam" id="PF14778">
    <property type="entry name" value="ODR4-like"/>
    <property type="match status" value="1"/>
</dbReference>
<feature type="transmembrane region" description="Helical" evidence="7">
    <location>
        <begin position="441"/>
        <end position="463"/>
    </location>
</feature>
<feature type="region of interest" description="Disordered" evidence="6">
    <location>
        <begin position="243"/>
        <end position="266"/>
    </location>
</feature>
<name>A0A0B6ZYG5_9EUPU</name>
<keyword evidence="3 7" id="KW-0812">Transmembrane</keyword>
<accession>A0A0B6ZYG5</accession>
<dbReference type="EMBL" id="HACG01026743">
    <property type="protein sequence ID" value="CEK73608.1"/>
    <property type="molecule type" value="Transcribed_RNA"/>
</dbReference>